<feature type="transmembrane region" description="Helical" evidence="1">
    <location>
        <begin position="116"/>
        <end position="136"/>
    </location>
</feature>
<organism evidence="3 4">
    <name type="scientific">Derxia gummosa DSM 723</name>
    <dbReference type="NCBI Taxonomy" id="1121388"/>
    <lineage>
        <taxon>Bacteria</taxon>
        <taxon>Pseudomonadati</taxon>
        <taxon>Pseudomonadota</taxon>
        <taxon>Betaproteobacteria</taxon>
        <taxon>Burkholderiales</taxon>
        <taxon>Alcaligenaceae</taxon>
        <taxon>Derxia</taxon>
    </lineage>
</organism>
<dbReference type="Proteomes" id="UP000675920">
    <property type="component" value="Unplaced"/>
</dbReference>
<feature type="transmembrane region" description="Helical" evidence="1">
    <location>
        <begin position="6"/>
        <end position="28"/>
    </location>
</feature>
<evidence type="ECO:0000313" key="3">
    <source>
        <dbReference type="Proteomes" id="UP000675920"/>
    </source>
</evidence>
<keyword evidence="1" id="KW-0812">Transmembrane</keyword>
<evidence type="ECO:0000259" key="2">
    <source>
        <dbReference type="Pfam" id="PF20712"/>
    </source>
</evidence>
<evidence type="ECO:0000256" key="1">
    <source>
        <dbReference type="SAM" id="Phobius"/>
    </source>
</evidence>
<accession>A0A8B6XCF2</accession>
<dbReference type="AlphaFoldDB" id="A0A8B6XCF2"/>
<feature type="domain" description="Cyanobacterial TRADD-N associated 2 transmembrane" evidence="2">
    <location>
        <begin position="75"/>
        <end position="142"/>
    </location>
</feature>
<reference evidence="4" key="1">
    <citation type="journal article" date="2021" name="Elife">
        <title>Bacterial death and TRADD-N domains help define novel apoptosis and immunity mechanisms shared by prokaryotes and metazoans.</title>
        <authorList>
            <person name="Kaur G."/>
            <person name="Iyer L.M."/>
            <person name="Burroughs A.M."/>
            <person name="Aravind L."/>
        </authorList>
    </citation>
    <scope>NUCLEOTIDE SEQUENCE</scope>
</reference>
<name>A0A8B6XCF2_9BURK</name>
<dbReference type="Pfam" id="PF20712">
    <property type="entry name" value="CyanoTRADDas_TM"/>
    <property type="match status" value="1"/>
</dbReference>
<proteinExistence type="predicted"/>
<reference evidence="4" key="2">
    <citation type="submission" date="2025-08" db="UniProtKB">
        <authorList>
            <consortium name="RefSeq"/>
        </authorList>
    </citation>
    <scope>IDENTIFICATION</scope>
</reference>
<dbReference type="RefSeq" id="WP_156924406.1">
    <property type="nucleotide sequence ID" value="NZ_AXWS01000013.1"/>
</dbReference>
<feature type="transmembrane region" description="Helical" evidence="1">
    <location>
        <begin position="82"/>
        <end position="104"/>
    </location>
</feature>
<evidence type="ECO:0000313" key="4">
    <source>
        <dbReference type="RefSeq" id="WP_156924406.1"/>
    </source>
</evidence>
<keyword evidence="1" id="KW-0472">Membrane</keyword>
<dbReference type="InterPro" id="IPR048567">
    <property type="entry name" value="CyanoTRADDas_TM"/>
</dbReference>
<dbReference type="OrthoDB" id="505702at2"/>
<sequence>MLEGQFSLISFVAGASAVTIVEIASYYFGTYSGSKQIKEITQKIDAAESKSKEGPENSKASWDVARLTLEKHFLQNIEQASLIYKLSLLSMIFGFGIIMFGVVLSYTQPANNNSGILAAVSGVVSQFIGATFLLLYKSSINRTETQMKMMERINSVGMAMQILDTMTEISAPNDLKSATKAKLIESFVNGSYASKLASDQNKELS</sequence>
<keyword evidence="3" id="KW-1185">Reference proteome</keyword>
<protein>
    <submittedName>
        <fullName evidence="4">TRADD-N-associated membrane domain-containing protein</fullName>
    </submittedName>
</protein>
<keyword evidence="1" id="KW-1133">Transmembrane helix</keyword>